<feature type="non-terminal residue" evidence="20">
    <location>
        <position position="1"/>
    </location>
</feature>
<evidence type="ECO:0000256" key="13">
    <source>
        <dbReference type="ARBA" id="ARBA00055970"/>
    </source>
</evidence>
<dbReference type="GO" id="GO:0006896">
    <property type="term" value="P:Golgi to vacuole transport"/>
    <property type="evidence" value="ECO:0007669"/>
    <property type="project" value="TreeGrafter"/>
</dbReference>
<comment type="function">
    <text evidence="13">Part of the AP-3 complex, an adaptor-related complex which is not clathrin-associated. The complex is associated with the Golgi region as well as more peripheral structures. It facilitates the budding of vesicles from the Golgi membrane and may be directly involved in trafficking to lysosomes. Involved in process of CD8+ T-cell and NK cell degranulation. In concert with the BLOC-1 complex, AP-3 is required to target cargos into vesicles assembled at cell bodies for delivery into neurites and nerve terminals.</text>
</comment>
<dbReference type="Gene3D" id="3.30.450.50">
    <property type="entry name" value="Longin domain"/>
    <property type="match status" value="1"/>
</dbReference>
<protein>
    <recommendedName>
        <fullName evidence="14">AP-3 complex subunit delta-1</fullName>
    </recommendedName>
    <alternativeName>
        <fullName evidence="15">AP-3 complex subunit delta</fullName>
    </alternativeName>
    <alternativeName>
        <fullName evidence="17">Adaptor-related protein complex 3 subunit delta-1</fullName>
    </alternativeName>
    <alternativeName>
        <fullName evidence="16">Delta-adaptin</fullName>
    </alternativeName>
</protein>
<dbReference type="InterPro" id="IPR011989">
    <property type="entry name" value="ARM-like"/>
</dbReference>
<keyword evidence="10" id="KW-0333">Golgi apparatus</keyword>
<keyword evidence="5" id="KW-0963">Cytoplasm</keyword>
<evidence type="ECO:0000256" key="11">
    <source>
        <dbReference type="ARBA" id="ARBA00023054"/>
    </source>
</evidence>
<dbReference type="GO" id="GO:0000139">
    <property type="term" value="C:Golgi membrane"/>
    <property type="evidence" value="ECO:0007669"/>
    <property type="project" value="UniProtKB-SubCell"/>
</dbReference>
<keyword evidence="7" id="KW-0677">Repeat</keyword>
<dbReference type="PANTHER" id="PTHR22781:SF12">
    <property type="entry name" value="AP-3 COMPLEX SUBUNIT DELTA-1"/>
    <property type="match status" value="1"/>
</dbReference>
<dbReference type="GO" id="GO:0043195">
    <property type="term" value="C:terminal bouton"/>
    <property type="evidence" value="ECO:0007669"/>
    <property type="project" value="TreeGrafter"/>
</dbReference>
<feature type="compositionally biased region" description="Basic and acidic residues" evidence="18">
    <location>
        <begin position="623"/>
        <end position="659"/>
    </location>
</feature>
<keyword evidence="12" id="KW-0472">Membrane</keyword>
<dbReference type="GO" id="GO:0048499">
    <property type="term" value="P:synaptic vesicle membrane organization"/>
    <property type="evidence" value="ECO:0007669"/>
    <property type="project" value="TreeGrafter"/>
</dbReference>
<dbReference type="GO" id="GO:0016182">
    <property type="term" value="P:synaptic vesicle budding from endosome"/>
    <property type="evidence" value="ECO:0007669"/>
    <property type="project" value="TreeGrafter"/>
</dbReference>
<evidence type="ECO:0000256" key="4">
    <source>
        <dbReference type="ARBA" id="ARBA00022448"/>
    </source>
</evidence>
<dbReference type="Pfam" id="PF06375">
    <property type="entry name" value="AP3D1"/>
    <property type="match status" value="1"/>
</dbReference>
<evidence type="ECO:0000256" key="2">
    <source>
        <dbReference type="ARBA" id="ARBA00004496"/>
    </source>
</evidence>
<dbReference type="GO" id="GO:0098830">
    <property type="term" value="C:presynaptic endosome"/>
    <property type="evidence" value="ECO:0007669"/>
    <property type="project" value="TreeGrafter"/>
</dbReference>
<evidence type="ECO:0000256" key="16">
    <source>
        <dbReference type="ARBA" id="ARBA00076924"/>
    </source>
</evidence>
<keyword evidence="8" id="KW-0653">Protein transport</keyword>
<evidence type="ECO:0000256" key="1">
    <source>
        <dbReference type="ARBA" id="ARBA00004255"/>
    </source>
</evidence>
<keyword evidence="4" id="KW-0813">Transport</keyword>
<evidence type="ECO:0000256" key="9">
    <source>
        <dbReference type="ARBA" id="ARBA00022990"/>
    </source>
</evidence>
<feature type="compositionally biased region" description="Acidic residues" evidence="18">
    <location>
        <begin position="762"/>
        <end position="779"/>
    </location>
</feature>
<dbReference type="SUPFAM" id="SSF48371">
    <property type="entry name" value="ARM repeat"/>
    <property type="match status" value="1"/>
</dbReference>
<comment type="subcellular location">
    <subcellularLocation>
        <location evidence="2">Cytoplasm</location>
    </subcellularLocation>
    <subcellularLocation>
        <location evidence="1">Golgi apparatus membrane</location>
        <topology evidence="1">Peripheral membrane protein</topology>
        <orientation evidence="1">Cytoplasmic side</orientation>
    </subcellularLocation>
</comment>
<dbReference type="InterPro" id="IPR017105">
    <property type="entry name" value="AP3_complex_dsu"/>
</dbReference>
<evidence type="ECO:0000313" key="20">
    <source>
        <dbReference type="EMBL" id="KAK1897085.1"/>
    </source>
</evidence>
<dbReference type="GO" id="GO:0010008">
    <property type="term" value="C:endosome membrane"/>
    <property type="evidence" value="ECO:0007669"/>
    <property type="project" value="TreeGrafter"/>
</dbReference>
<dbReference type="Gene3D" id="1.25.10.10">
    <property type="entry name" value="Leucine-rich Repeat Variant"/>
    <property type="match status" value="1"/>
</dbReference>
<dbReference type="Pfam" id="PF01602">
    <property type="entry name" value="Adaptin_N"/>
    <property type="match status" value="1"/>
</dbReference>
<dbReference type="SMART" id="SM01354">
    <property type="entry name" value="BLVR"/>
    <property type="match status" value="1"/>
</dbReference>
<evidence type="ECO:0000256" key="18">
    <source>
        <dbReference type="SAM" id="MobiDB-lite"/>
    </source>
</evidence>
<dbReference type="GO" id="GO:0030123">
    <property type="term" value="C:AP-3 adaptor complex"/>
    <property type="evidence" value="ECO:0007669"/>
    <property type="project" value="InterPro"/>
</dbReference>
<dbReference type="GO" id="GO:1904115">
    <property type="term" value="C:axon cytoplasm"/>
    <property type="evidence" value="ECO:0007669"/>
    <property type="project" value="GOC"/>
</dbReference>
<evidence type="ECO:0000256" key="12">
    <source>
        <dbReference type="ARBA" id="ARBA00023136"/>
    </source>
</evidence>
<evidence type="ECO:0000256" key="7">
    <source>
        <dbReference type="ARBA" id="ARBA00022737"/>
    </source>
</evidence>
<comment type="similarity">
    <text evidence="3">Belongs to the adaptor complexes large subunit family.</text>
</comment>
<keyword evidence="11" id="KW-0175">Coiled coil</keyword>
<evidence type="ECO:0000256" key="5">
    <source>
        <dbReference type="ARBA" id="ARBA00022490"/>
    </source>
</evidence>
<keyword evidence="21" id="KW-1185">Reference proteome</keyword>
<dbReference type="FunFam" id="1.25.10.10:FF:000055">
    <property type="entry name" value="AP-3 complex subunit delta"/>
    <property type="match status" value="1"/>
</dbReference>
<feature type="compositionally biased region" description="Basic residues" evidence="18">
    <location>
        <begin position="725"/>
        <end position="742"/>
    </location>
</feature>
<dbReference type="InterPro" id="IPR016024">
    <property type="entry name" value="ARM-type_fold"/>
</dbReference>
<keyword evidence="6" id="KW-0597">Phosphoprotein</keyword>
<dbReference type="GO" id="GO:0098943">
    <property type="term" value="P:neurotransmitter receptor transport, postsynaptic endosome to lysosome"/>
    <property type="evidence" value="ECO:0007669"/>
    <property type="project" value="TreeGrafter"/>
</dbReference>
<feature type="region of interest" description="Disordered" evidence="18">
    <location>
        <begin position="709"/>
        <end position="790"/>
    </location>
</feature>
<dbReference type="GO" id="GO:0048490">
    <property type="term" value="P:anterograde synaptic vesicle transport"/>
    <property type="evidence" value="ECO:0007669"/>
    <property type="project" value="TreeGrafter"/>
</dbReference>
<organism evidence="20 21">
    <name type="scientific">Dissostichus eleginoides</name>
    <name type="common">Patagonian toothfish</name>
    <name type="synonym">Dissostichus amissus</name>
    <dbReference type="NCBI Taxonomy" id="100907"/>
    <lineage>
        <taxon>Eukaryota</taxon>
        <taxon>Metazoa</taxon>
        <taxon>Chordata</taxon>
        <taxon>Craniata</taxon>
        <taxon>Vertebrata</taxon>
        <taxon>Euteleostomi</taxon>
        <taxon>Actinopterygii</taxon>
        <taxon>Neopterygii</taxon>
        <taxon>Teleostei</taxon>
        <taxon>Neoteleostei</taxon>
        <taxon>Acanthomorphata</taxon>
        <taxon>Eupercaria</taxon>
        <taxon>Perciformes</taxon>
        <taxon>Notothenioidei</taxon>
        <taxon>Nototheniidae</taxon>
        <taxon>Dissostichus</taxon>
    </lineage>
</organism>
<dbReference type="EMBL" id="JASDAP010000009">
    <property type="protein sequence ID" value="KAK1897085.1"/>
    <property type="molecule type" value="Genomic_DNA"/>
</dbReference>
<dbReference type="PANTHER" id="PTHR22781">
    <property type="entry name" value="DELTA ADAPTIN-RELATED"/>
    <property type="match status" value="1"/>
</dbReference>
<name>A0AAD9C708_DISEL</name>
<dbReference type="FunFam" id="3.30.450.50:FF:000001">
    <property type="entry name" value="AP-3 complex subunit delta-1, putative"/>
    <property type="match status" value="1"/>
</dbReference>
<evidence type="ECO:0000259" key="19">
    <source>
        <dbReference type="SMART" id="SM01354"/>
    </source>
</evidence>
<evidence type="ECO:0000256" key="15">
    <source>
        <dbReference type="ARBA" id="ARBA00076631"/>
    </source>
</evidence>
<evidence type="ECO:0000256" key="14">
    <source>
        <dbReference type="ARBA" id="ARBA00071053"/>
    </source>
</evidence>
<feature type="region of interest" description="Disordered" evidence="18">
    <location>
        <begin position="607"/>
        <end position="679"/>
    </location>
</feature>
<keyword evidence="9" id="KW-0007">Acetylation</keyword>
<comment type="caution">
    <text evidence="20">The sequence shown here is derived from an EMBL/GenBank/DDBJ whole genome shotgun (WGS) entry which is preliminary data.</text>
</comment>
<evidence type="ECO:0000256" key="6">
    <source>
        <dbReference type="ARBA" id="ARBA00022553"/>
    </source>
</evidence>
<dbReference type="PIRSF" id="PIRSF037092">
    <property type="entry name" value="AP3_complex_delta"/>
    <property type="match status" value="1"/>
</dbReference>
<evidence type="ECO:0000256" key="3">
    <source>
        <dbReference type="ARBA" id="ARBA00006613"/>
    </source>
</evidence>
<proteinExistence type="inferred from homology"/>
<dbReference type="InterPro" id="IPR010474">
    <property type="entry name" value="AP3D_dom_metazoa"/>
</dbReference>
<evidence type="ECO:0000256" key="17">
    <source>
        <dbReference type="ARBA" id="ARBA00077434"/>
    </source>
</evidence>
<accession>A0AAD9C708</accession>
<feature type="domain" description="AP-3 complex subunit delta" evidence="19">
    <location>
        <begin position="644"/>
        <end position="792"/>
    </location>
</feature>
<evidence type="ECO:0000256" key="10">
    <source>
        <dbReference type="ARBA" id="ARBA00023034"/>
    </source>
</evidence>
<feature type="region of interest" description="Disordered" evidence="18">
    <location>
        <begin position="810"/>
        <end position="848"/>
    </location>
</feature>
<sequence>MALKIVKGSIDRMFDKNLQDLVRGIRNHKEEEAKYISTCIDEIKQELKQDNIAVKANAVCKLTYLQMLGYDVSWAAFNIVEVMSSSKFTYKRIGYLAASQCFHESTDVIMLTTNQIRKDLSSPNQYDTGVALTGLSCFVTPDLARDLANDIMTLMSHTKPYIRKKAVLIMYKVFLKYPESLRPAFPRLKEKLEDPDPGVQSAANYLSLAPLFFKLMTSSTNNWVLIKIIKLFGALTPLEPRLGKKLIEPLTNLIHSTSAMSLLYECVNTVIAVLISLSSGMPNHSASIQLCVQKLRILIEDSDQNLKYLGLLAMSKILKTHPKSVQSHKDLILQCLDDKDESIRLRALDLLYGMVSKKNLMEIVKKLMLHVDKAEGTTYRDELLTKIIDICSQSNYQYITNFEWYISILVELTRLEGTRHGHLIASQMLDVAIRVKAIRGFAVAQMATLLDNAHLLTGNVQRKGICEVLYAAAWICGEFSEHLENPMQTLEAMLRPKVATLPGHIQAVYVQNAAKLFATVLKSGEGSADSTAAQEMMIERLPLFVQSANLEVQERASCILQLVKYIQKLQQKDVEIAEEVIALFAGELNPVAPKAQKKVPVPEGLDLDAWINEPPSESESEDEQPRAIFSKEEPKYSRPRHTEVDEKELAKRREVRKQEQASNPFYIKSSPSSQKVYQEGPGVEHIPVVQIDLTVPLKVPGLPMSDQYVKLEEERRQKDRADKKKKEKKKRKEKRGGGRGKKHDSGPESEEDITPAHMVDIVTEEMPENALPSDDDDKDPNDPHKALDIDLDNLVQKAVIRPLADSEKLPVRSHRAADVLKSPTEDEDEPVVQSEETSEVAAPPTSTTAEVSDLDFWLSNAPVPSNAQAASGAAPDSEPEEPKDTEAEETPMSNYCLLAENSYIKMMLQDADQVNDIQGNLQDGSQVVVSVIFENKCESFLKSMEFNVLDSLNSKLQRPEGSGAHDGLTVPFQLPPGVSNEARFVFTMQSIVMPQKLKGTLTFIVKNEDSSTHEKLEFKL</sequence>
<dbReference type="Proteomes" id="UP001228049">
    <property type="component" value="Unassembled WGS sequence"/>
</dbReference>
<gene>
    <name evidence="20" type="ORF">KUDE01_016624</name>
</gene>
<dbReference type="AlphaFoldDB" id="A0AAD9C708"/>
<feature type="compositionally biased region" description="Basic and acidic residues" evidence="18">
    <location>
        <begin position="709"/>
        <end position="724"/>
    </location>
</feature>
<evidence type="ECO:0000256" key="8">
    <source>
        <dbReference type="ARBA" id="ARBA00022927"/>
    </source>
</evidence>
<evidence type="ECO:0000313" key="21">
    <source>
        <dbReference type="Proteomes" id="UP001228049"/>
    </source>
</evidence>
<feature type="region of interest" description="Disordered" evidence="18">
    <location>
        <begin position="861"/>
        <end position="892"/>
    </location>
</feature>
<reference evidence="20" key="1">
    <citation type="submission" date="2023-04" db="EMBL/GenBank/DDBJ databases">
        <title>Chromosome-level genome of Chaenocephalus aceratus.</title>
        <authorList>
            <person name="Park H."/>
        </authorList>
    </citation>
    <scope>NUCLEOTIDE SEQUENCE</scope>
    <source>
        <strain evidence="20">DE</strain>
        <tissue evidence="20">Muscle</tissue>
    </source>
</reference>
<dbReference type="GO" id="GO:0006623">
    <property type="term" value="P:protein targeting to vacuole"/>
    <property type="evidence" value="ECO:0007669"/>
    <property type="project" value="TreeGrafter"/>
</dbReference>
<dbReference type="InterPro" id="IPR002553">
    <property type="entry name" value="Clathrin/coatomer_adapt-like_N"/>
</dbReference>